<dbReference type="InterPro" id="IPR002885">
    <property type="entry name" value="PPR_rpt"/>
</dbReference>
<evidence type="ECO:0008006" key="5">
    <source>
        <dbReference type="Google" id="ProtNLM"/>
    </source>
</evidence>
<accession>A0AAP0S454</accession>
<feature type="repeat" description="PPR" evidence="2">
    <location>
        <begin position="84"/>
        <end position="119"/>
    </location>
</feature>
<dbReference type="FunFam" id="1.25.40.10:FF:000144">
    <property type="entry name" value="Pentatricopeptide repeat-containing protein, mitochondrial"/>
    <property type="match status" value="1"/>
</dbReference>
<dbReference type="Pfam" id="PF01535">
    <property type="entry name" value="PPR"/>
    <property type="match status" value="8"/>
</dbReference>
<name>A0AAP0S454_LIQFO</name>
<dbReference type="FunFam" id="1.25.40.10:FF:000442">
    <property type="entry name" value="Pentatricopeptide repeat-containing protein At3g49710"/>
    <property type="match status" value="1"/>
</dbReference>
<dbReference type="InterPro" id="IPR046848">
    <property type="entry name" value="E_motif"/>
</dbReference>
<protein>
    <recommendedName>
        <fullName evidence="5">Pentatricopeptide repeat-containing protein</fullName>
    </recommendedName>
</protein>
<keyword evidence="4" id="KW-1185">Reference proteome</keyword>
<dbReference type="Proteomes" id="UP001415857">
    <property type="component" value="Unassembled WGS sequence"/>
</dbReference>
<dbReference type="EMBL" id="JBBPBK010000004">
    <property type="protein sequence ID" value="KAK9287356.1"/>
    <property type="molecule type" value="Genomic_DNA"/>
</dbReference>
<dbReference type="NCBIfam" id="TIGR00756">
    <property type="entry name" value="PPR"/>
    <property type="match status" value="4"/>
</dbReference>
<comment type="caution">
    <text evidence="3">The sequence shown here is derived from an EMBL/GenBank/DDBJ whole genome shotgun (WGS) entry which is preliminary data.</text>
</comment>
<dbReference type="PROSITE" id="PS51375">
    <property type="entry name" value="PPR"/>
    <property type="match status" value="4"/>
</dbReference>
<feature type="repeat" description="PPR" evidence="2">
    <location>
        <begin position="221"/>
        <end position="255"/>
    </location>
</feature>
<dbReference type="Pfam" id="PF13041">
    <property type="entry name" value="PPR_2"/>
    <property type="match status" value="3"/>
</dbReference>
<organism evidence="3 4">
    <name type="scientific">Liquidambar formosana</name>
    <name type="common">Formosan gum</name>
    <dbReference type="NCBI Taxonomy" id="63359"/>
    <lineage>
        <taxon>Eukaryota</taxon>
        <taxon>Viridiplantae</taxon>
        <taxon>Streptophyta</taxon>
        <taxon>Embryophyta</taxon>
        <taxon>Tracheophyta</taxon>
        <taxon>Spermatophyta</taxon>
        <taxon>Magnoliopsida</taxon>
        <taxon>eudicotyledons</taxon>
        <taxon>Gunneridae</taxon>
        <taxon>Pentapetalae</taxon>
        <taxon>Saxifragales</taxon>
        <taxon>Altingiaceae</taxon>
        <taxon>Liquidambar</taxon>
    </lineage>
</organism>
<dbReference type="AlphaFoldDB" id="A0AAP0S454"/>
<keyword evidence="1" id="KW-0677">Repeat</keyword>
<gene>
    <name evidence="3" type="ORF">L1049_015773</name>
</gene>
<proteinExistence type="predicted"/>
<dbReference type="Gene3D" id="1.25.40.10">
    <property type="entry name" value="Tetratricopeptide repeat domain"/>
    <property type="match status" value="5"/>
</dbReference>
<dbReference type="PANTHER" id="PTHR47926:SF387">
    <property type="entry name" value="PENTATRICOPEPTIDE REPEAT-CONTAINING PROTEIN"/>
    <property type="match status" value="1"/>
</dbReference>
<dbReference type="Pfam" id="PF20431">
    <property type="entry name" value="E_motif"/>
    <property type="match status" value="1"/>
</dbReference>
<dbReference type="FunFam" id="1.25.40.10:FF:000280">
    <property type="entry name" value="Pentatricopeptide repeat-containing protein"/>
    <property type="match status" value="1"/>
</dbReference>
<dbReference type="InterPro" id="IPR011990">
    <property type="entry name" value="TPR-like_helical_dom_sf"/>
</dbReference>
<feature type="repeat" description="PPR" evidence="2">
    <location>
        <begin position="455"/>
        <end position="489"/>
    </location>
</feature>
<feature type="repeat" description="PPR" evidence="2">
    <location>
        <begin position="22"/>
        <end position="56"/>
    </location>
</feature>
<evidence type="ECO:0000313" key="4">
    <source>
        <dbReference type="Proteomes" id="UP001415857"/>
    </source>
</evidence>
<evidence type="ECO:0000313" key="3">
    <source>
        <dbReference type="EMBL" id="KAK9287356.1"/>
    </source>
</evidence>
<evidence type="ECO:0000256" key="1">
    <source>
        <dbReference type="ARBA" id="ARBA00022737"/>
    </source>
</evidence>
<dbReference type="GO" id="GO:0009451">
    <property type="term" value="P:RNA modification"/>
    <property type="evidence" value="ECO:0007669"/>
    <property type="project" value="InterPro"/>
</dbReference>
<sequence>MRFLKEGLRYHAYAIKSGVKPTTFTTNHLIHLYSKHGLLQQAHKLFDEMPERNVFTWNAIISAYIKSRNLTQARALFDSATHKDLVTYNSMLSGYVSADGYETHALELFVEMQLTRDQIGIDEFTLTTMLNLTAKLSVLSYGRQLHSFMVKTANDLNGFAVSSLVDMYSKCGRFGEACRVFYGCGGELDLVSKNAMVAACCREGKLEMGLNLFWRELELNDIVSWNTLISGYAQNGYEKESLKLFVLMAENGFRWSEHTFASVLNACSGLRSLKLGKEVHAWVLKDGLSSNPFISSGIVDIYCKGGNMKYAELVYAANGIENSFSVTSMIVGHSSQGNMVEARRLFDSLTEKNSVVWTALFSGYVKSQQCEVVLELLSEFRAKEVIVPDALILISVVGACAIQAAIDPGKQIHAYILRMGIHLDEKLMSAMVDMYSKCGNITYAENIFQRITHRDLILYNVMIAGYAHHGRESEAIHLFEELLERAVRPDAVTFVALLSACRHCGLVEMGEKYFYSMTEDYSVSPETDHYACMIDLYGRANQLEKAVAFMRRIPIELDAVIWGAFLNACKINRNIEFAREAEEQLLRIEEDNGARYVQLANVYAAEGKWAEMGRIRKKMRGKEVKKLAGCSWVYVENKVHTFTSGDRSHMKTEAIYSALVCLAAELNDIAQEEIRAGAVC</sequence>
<reference evidence="3 4" key="1">
    <citation type="journal article" date="2024" name="Plant J.">
        <title>Genome sequences and population genomics reveal climatic adaptation and genomic divergence between two closely related sweetgum species.</title>
        <authorList>
            <person name="Xu W.Q."/>
            <person name="Ren C.Q."/>
            <person name="Zhang X.Y."/>
            <person name="Comes H.P."/>
            <person name="Liu X.H."/>
            <person name="Li Y.G."/>
            <person name="Kettle C.J."/>
            <person name="Jalonen R."/>
            <person name="Gaisberger H."/>
            <person name="Ma Y.Z."/>
            <person name="Qiu Y.X."/>
        </authorList>
    </citation>
    <scope>NUCLEOTIDE SEQUENCE [LARGE SCALE GENOMIC DNA]</scope>
    <source>
        <strain evidence="3">Hangzhou</strain>
    </source>
</reference>
<dbReference type="PANTHER" id="PTHR47926">
    <property type="entry name" value="PENTATRICOPEPTIDE REPEAT-CONTAINING PROTEIN"/>
    <property type="match status" value="1"/>
</dbReference>
<evidence type="ECO:0000256" key="2">
    <source>
        <dbReference type="PROSITE-ProRule" id="PRU00708"/>
    </source>
</evidence>
<dbReference type="GO" id="GO:0003723">
    <property type="term" value="F:RNA binding"/>
    <property type="evidence" value="ECO:0007669"/>
    <property type="project" value="InterPro"/>
</dbReference>
<dbReference type="SUPFAM" id="SSF48452">
    <property type="entry name" value="TPR-like"/>
    <property type="match status" value="1"/>
</dbReference>
<dbReference type="InterPro" id="IPR046960">
    <property type="entry name" value="PPR_At4g14850-like_plant"/>
</dbReference>